<reference evidence="3 4" key="1">
    <citation type="submission" date="2014-03" db="EMBL/GenBank/DDBJ databases">
        <title>Draft genome of the hookworm Oesophagostomum dentatum.</title>
        <authorList>
            <person name="Mitreva M."/>
        </authorList>
    </citation>
    <scope>NUCLEOTIDE SEQUENCE [LARGE SCALE GENOMIC DNA]</scope>
    <source>
        <strain evidence="3 4">OD-Hann</strain>
    </source>
</reference>
<dbReference type="SUPFAM" id="SSF53474">
    <property type="entry name" value="alpha/beta-Hydrolases"/>
    <property type="match status" value="2"/>
</dbReference>
<comment type="similarity">
    <text evidence="1 2">Belongs to the peptidase S10 family.</text>
</comment>
<dbReference type="InterPro" id="IPR001563">
    <property type="entry name" value="Peptidase_S10"/>
</dbReference>
<dbReference type="GO" id="GO:0004185">
    <property type="term" value="F:serine-type carboxypeptidase activity"/>
    <property type="evidence" value="ECO:0007669"/>
    <property type="project" value="UniProtKB-UniRule"/>
</dbReference>
<dbReference type="Gene3D" id="3.40.50.12670">
    <property type="match status" value="2"/>
</dbReference>
<dbReference type="OrthoDB" id="5812398at2759"/>
<dbReference type="InterPro" id="IPR029058">
    <property type="entry name" value="AB_hydrolase_fold"/>
</dbReference>
<evidence type="ECO:0000256" key="1">
    <source>
        <dbReference type="ARBA" id="ARBA00009431"/>
    </source>
</evidence>
<dbReference type="GO" id="GO:0006508">
    <property type="term" value="P:proteolysis"/>
    <property type="evidence" value="ECO:0007669"/>
    <property type="project" value="UniProtKB-KW"/>
</dbReference>
<dbReference type="Gene3D" id="3.40.50.1820">
    <property type="entry name" value="alpha/beta hydrolase"/>
    <property type="match status" value="1"/>
</dbReference>
<dbReference type="PROSITE" id="PS00131">
    <property type="entry name" value="CARBOXYPEPT_SER_SER"/>
    <property type="match status" value="1"/>
</dbReference>
<dbReference type="AlphaFoldDB" id="A0A0B1TMJ0"/>
<keyword evidence="2 3" id="KW-0121">Carboxypeptidase</keyword>
<accession>A0A0B1TMJ0</accession>
<evidence type="ECO:0000313" key="4">
    <source>
        <dbReference type="Proteomes" id="UP000053660"/>
    </source>
</evidence>
<keyword evidence="2" id="KW-0645">Protease</keyword>
<keyword evidence="2" id="KW-0378">Hydrolase</keyword>
<dbReference type="Pfam" id="PF00450">
    <property type="entry name" value="Peptidase_S10"/>
    <property type="match status" value="2"/>
</dbReference>
<proteinExistence type="inferred from homology"/>
<gene>
    <name evidence="3" type="ORF">OESDEN_01534</name>
</gene>
<evidence type="ECO:0000256" key="2">
    <source>
        <dbReference type="RuleBase" id="RU361156"/>
    </source>
</evidence>
<dbReference type="EC" id="3.4.16.-" evidence="2"/>
<dbReference type="PRINTS" id="PR00724">
    <property type="entry name" value="CRBOXYPTASEC"/>
</dbReference>
<sequence length="667" mass="75230">MSNNQSGFCFKEANYLTSANLETGLDPYFLYYSCYLNPDDGPTPTQMASTVLRTHLRRMTSRTDAQPACAHHNDSVVYLQRDDVRTALHIPATVPPYQTCNNDISDDYDFGDSHLMSQRENVKKLVSAKKSVMFFYGDTDSMCNAVHGAQFAAQLGLKEVAPLRPYLDKEQLPPTIGLITQYEGLDLLTVRGGGHFPASSNEKPKETLQIFVNYIKQQPYDTPVAHDTPYDPPITTPQPILPNWDADPFLIKKLPNLDGTMKSKQYTGYLNVSETRKLFYWYIESEQDPDNDPVVLWLNGGPGCSSLEGLFVEMGPYRAVNFGDRIERNKWTWNRVANIIYLDAPAGVGFSVDLNDTASTHVYTDDEVADDNHAAITDWFRKFPNRRSNDFYVAGESYGGTYVPMLSARLVDDAENFPHFKGMLIGNGCVNDRLMFNSLINYNYDHSFIDENDYRKTVDSCCMANSTYACDFYEMSQFGTDLCHNESLALNAANLATGLDPFFLYYTCRLDEPDSATSISSAALKTHLRKIGYDEALPSCSHYNDSTVYLQRDDVRRALNIPDVVPQYMSCNDDIENLYDLNVTHYLNQTDNVQKLIKAGKKVALFYGDVDSICNAVHGAQFAFNLGLKQVASLTPYLDVEQKPPTIGFVTKYEGSICRHKMKHIFL</sequence>
<protein>
    <recommendedName>
        <fullName evidence="2">Carboxypeptidase</fullName>
        <ecNumber evidence="2">3.4.16.-</ecNumber>
    </recommendedName>
</protein>
<dbReference type="PANTHER" id="PTHR11802">
    <property type="entry name" value="SERINE PROTEASE FAMILY S10 SERINE CARBOXYPEPTIDASE"/>
    <property type="match status" value="1"/>
</dbReference>
<keyword evidence="4" id="KW-1185">Reference proteome</keyword>
<organism evidence="3 4">
    <name type="scientific">Oesophagostomum dentatum</name>
    <name type="common">Nodular worm</name>
    <dbReference type="NCBI Taxonomy" id="61180"/>
    <lineage>
        <taxon>Eukaryota</taxon>
        <taxon>Metazoa</taxon>
        <taxon>Ecdysozoa</taxon>
        <taxon>Nematoda</taxon>
        <taxon>Chromadorea</taxon>
        <taxon>Rhabditida</taxon>
        <taxon>Rhabditina</taxon>
        <taxon>Rhabditomorpha</taxon>
        <taxon>Strongyloidea</taxon>
        <taxon>Strongylidae</taxon>
        <taxon>Oesophagostomum</taxon>
    </lineage>
</organism>
<name>A0A0B1TMJ0_OESDE</name>
<dbReference type="EMBL" id="KN549306">
    <property type="protein sequence ID" value="KHJ98479.1"/>
    <property type="molecule type" value="Genomic_DNA"/>
</dbReference>
<dbReference type="PANTHER" id="PTHR11802:SF201">
    <property type="entry name" value="CARBOXYPEPTIDASE"/>
    <property type="match status" value="1"/>
</dbReference>
<dbReference type="InterPro" id="IPR018202">
    <property type="entry name" value="Ser_caboxypep_ser_AS"/>
</dbReference>
<evidence type="ECO:0000313" key="3">
    <source>
        <dbReference type="EMBL" id="KHJ98479.1"/>
    </source>
</evidence>
<dbReference type="Proteomes" id="UP000053660">
    <property type="component" value="Unassembled WGS sequence"/>
</dbReference>